<feature type="non-terminal residue" evidence="2">
    <location>
        <position position="1"/>
    </location>
</feature>
<feature type="compositionally biased region" description="Acidic residues" evidence="1">
    <location>
        <begin position="89"/>
        <end position="104"/>
    </location>
</feature>
<feature type="region of interest" description="Disordered" evidence="1">
    <location>
        <begin position="75"/>
        <end position="139"/>
    </location>
</feature>
<dbReference type="AlphaFoldDB" id="A0A9W7KUS2"/>
<evidence type="ECO:0000256" key="1">
    <source>
        <dbReference type="SAM" id="MobiDB-lite"/>
    </source>
</evidence>
<dbReference type="EMBL" id="BRXZ01000477">
    <property type="protein sequence ID" value="GMI12438.1"/>
    <property type="molecule type" value="Genomic_DNA"/>
</dbReference>
<evidence type="ECO:0000313" key="3">
    <source>
        <dbReference type="Proteomes" id="UP001165082"/>
    </source>
</evidence>
<protein>
    <submittedName>
        <fullName evidence="2">Uncharacterized protein</fullName>
    </submittedName>
</protein>
<sequence>GRTGTLRRDERADLRVKNAGDIRRRSWEKYEVERKAREAEDGRVRAARRVREFEEGMKRWEEEVEKEGMEIEENKAVGKAFRRGQMVGEVEEDNGSSSSDDEDSSSSLSSSSSSSSSSLSTSWEKLSSSSNGAPPDDWEMLDLFVGDFKDSAKIE</sequence>
<feature type="compositionally biased region" description="Low complexity" evidence="1">
    <location>
        <begin position="105"/>
        <end position="130"/>
    </location>
</feature>
<name>A0A9W7KUS2_9STRA</name>
<gene>
    <name evidence="2" type="ORF">TrRE_jg4763</name>
</gene>
<keyword evidence="3" id="KW-1185">Reference proteome</keyword>
<proteinExistence type="predicted"/>
<evidence type="ECO:0000313" key="2">
    <source>
        <dbReference type="EMBL" id="GMI12438.1"/>
    </source>
</evidence>
<organism evidence="2 3">
    <name type="scientific">Triparma retinervis</name>
    <dbReference type="NCBI Taxonomy" id="2557542"/>
    <lineage>
        <taxon>Eukaryota</taxon>
        <taxon>Sar</taxon>
        <taxon>Stramenopiles</taxon>
        <taxon>Ochrophyta</taxon>
        <taxon>Bolidophyceae</taxon>
        <taxon>Parmales</taxon>
        <taxon>Triparmaceae</taxon>
        <taxon>Triparma</taxon>
    </lineage>
</organism>
<comment type="caution">
    <text evidence="2">The sequence shown here is derived from an EMBL/GenBank/DDBJ whole genome shotgun (WGS) entry which is preliminary data.</text>
</comment>
<accession>A0A9W7KUS2</accession>
<reference evidence="2" key="1">
    <citation type="submission" date="2022-07" db="EMBL/GenBank/DDBJ databases">
        <title>Genome analysis of Parmales, a sister group of diatoms, reveals the evolutionary specialization of diatoms from phago-mixotrophs to photoautotrophs.</title>
        <authorList>
            <person name="Ban H."/>
            <person name="Sato S."/>
            <person name="Yoshikawa S."/>
            <person name="Kazumasa Y."/>
            <person name="Nakamura Y."/>
            <person name="Ichinomiya M."/>
            <person name="Saitoh K."/>
            <person name="Sato N."/>
            <person name="Blanc-Mathieu R."/>
            <person name="Endo H."/>
            <person name="Kuwata A."/>
            <person name="Ogata H."/>
        </authorList>
    </citation>
    <scope>NUCLEOTIDE SEQUENCE</scope>
</reference>
<dbReference type="Proteomes" id="UP001165082">
    <property type="component" value="Unassembled WGS sequence"/>
</dbReference>